<dbReference type="OrthoDB" id="2606754at2"/>
<evidence type="ECO:0000313" key="1">
    <source>
        <dbReference type="EMBL" id="TIH32267.1"/>
    </source>
</evidence>
<protein>
    <submittedName>
        <fullName evidence="1">Uncharacterized protein</fullName>
    </submittedName>
</protein>
<organism evidence="1 2">
    <name type="scientific">Subtercola vilae</name>
    <dbReference type="NCBI Taxonomy" id="2056433"/>
    <lineage>
        <taxon>Bacteria</taxon>
        <taxon>Bacillati</taxon>
        <taxon>Actinomycetota</taxon>
        <taxon>Actinomycetes</taxon>
        <taxon>Micrococcales</taxon>
        <taxon>Microbacteriaceae</taxon>
        <taxon>Subtercola</taxon>
    </lineage>
</organism>
<sequence length="191" mass="20579">MDELTPQLIDLGIQLAASATRNTASAITDKIGAMRASKSAGEQIDALEQIVSALIADKNELTRIAQSYQQELVAQQLTPGDVRYIADTVVPLLEEVADGMGEEGGGEKIKMQIQTLKPLLSVETVNVLQLVGFNFRQGIGAPLTKRVKDAIEGQSQAGKELQLEGLRNQRAAMELAADPAAYARFREMFPG</sequence>
<dbReference type="Proteomes" id="UP000306192">
    <property type="component" value="Unassembled WGS sequence"/>
</dbReference>
<dbReference type="RefSeq" id="WP_136643306.1">
    <property type="nucleotide sequence ID" value="NZ_QYRT01000041.1"/>
</dbReference>
<proteinExistence type="predicted"/>
<name>A0A4T2BLL7_9MICO</name>
<dbReference type="AlphaFoldDB" id="A0A4T2BLL7"/>
<accession>A0A4T2BLL7</accession>
<keyword evidence="2" id="KW-1185">Reference proteome</keyword>
<evidence type="ECO:0000313" key="2">
    <source>
        <dbReference type="Proteomes" id="UP000306192"/>
    </source>
</evidence>
<dbReference type="EMBL" id="QYRT01000041">
    <property type="protein sequence ID" value="TIH32267.1"/>
    <property type="molecule type" value="Genomic_DNA"/>
</dbReference>
<gene>
    <name evidence="1" type="ORF">D4765_15935</name>
</gene>
<comment type="caution">
    <text evidence="1">The sequence shown here is derived from an EMBL/GenBank/DDBJ whole genome shotgun (WGS) entry which is preliminary data.</text>
</comment>
<reference evidence="1 2" key="1">
    <citation type="journal article" date="2019" name="Microorganisms">
        <title>Systematic Affiliation and Genome Analysis of Subtercola vilae DB165(T) with Particular Emphasis on Cold Adaptation of an Isolate from a High-Altitude Cold Volcano Lake.</title>
        <authorList>
            <person name="Villalobos A.S."/>
            <person name="Wiese J."/>
            <person name="Imhoff J.F."/>
            <person name="Dorador C."/>
            <person name="Keller A."/>
            <person name="Hentschel U."/>
        </authorList>
    </citation>
    <scope>NUCLEOTIDE SEQUENCE [LARGE SCALE GENOMIC DNA]</scope>
    <source>
        <strain evidence="1 2">DB165</strain>
    </source>
</reference>